<dbReference type="InterPro" id="IPR050428">
    <property type="entry name" value="TCS_sensor_his_kinase"/>
</dbReference>
<name>A0A366HWV0_9BACT</name>
<dbReference type="SUPFAM" id="SSF55874">
    <property type="entry name" value="ATPase domain of HSP90 chaperone/DNA topoisomerase II/histidine kinase"/>
    <property type="match status" value="1"/>
</dbReference>
<comment type="caution">
    <text evidence="13">The sequence shown here is derived from an EMBL/GenBank/DDBJ whole genome shotgun (WGS) entry which is preliminary data.</text>
</comment>
<keyword evidence="6" id="KW-0812">Transmembrane</keyword>
<dbReference type="InterPro" id="IPR003661">
    <property type="entry name" value="HisK_dim/P_dom"/>
</dbReference>
<dbReference type="PANTHER" id="PTHR45436">
    <property type="entry name" value="SENSOR HISTIDINE KINASE YKOH"/>
    <property type="match status" value="1"/>
</dbReference>
<dbReference type="CDD" id="cd00075">
    <property type="entry name" value="HATPase"/>
    <property type="match status" value="1"/>
</dbReference>
<dbReference type="Pfam" id="PF00512">
    <property type="entry name" value="HisKA"/>
    <property type="match status" value="1"/>
</dbReference>
<feature type="domain" description="HAMP" evidence="12">
    <location>
        <begin position="204"/>
        <end position="257"/>
    </location>
</feature>
<proteinExistence type="predicted"/>
<dbReference type="InterPro" id="IPR004358">
    <property type="entry name" value="Sig_transdc_His_kin-like_C"/>
</dbReference>
<dbReference type="InterPro" id="IPR003594">
    <property type="entry name" value="HATPase_dom"/>
</dbReference>
<dbReference type="InterPro" id="IPR036890">
    <property type="entry name" value="HATPase_C_sf"/>
</dbReference>
<evidence type="ECO:0000259" key="12">
    <source>
        <dbReference type="PROSITE" id="PS50885"/>
    </source>
</evidence>
<dbReference type="GO" id="GO:0005886">
    <property type="term" value="C:plasma membrane"/>
    <property type="evidence" value="ECO:0007669"/>
    <property type="project" value="TreeGrafter"/>
</dbReference>
<accession>A0A366HWV0</accession>
<dbReference type="Pfam" id="PF00672">
    <property type="entry name" value="HAMP"/>
    <property type="match status" value="1"/>
</dbReference>
<protein>
    <recommendedName>
        <fullName evidence="3">histidine kinase</fullName>
        <ecNumber evidence="3">2.7.13.3</ecNumber>
    </recommendedName>
</protein>
<evidence type="ECO:0000313" key="13">
    <source>
        <dbReference type="EMBL" id="RBP48169.1"/>
    </source>
</evidence>
<evidence type="ECO:0000256" key="8">
    <source>
        <dbReference type="ARBA" id="ARBA00022989"/>
    </source>
</evidence>
<dbReference type="AlphaFoldDB" id="A0A366HWV0"/>
<keyword evidence="10" id="KW-0472">Membrane</keyword>
<dbReference type="Gene3D" id="1.10.287.130">
    <property type="match status" value="1"/>
</dbReference>
<evidence type="ECO:0000256" key="2">
    <source>
        <dbReference type="ARBA" id="ARBA00004370"/>
    </source>
</evidence>
<comment type="subcellular location">
    <subcellularLocation>
        <location evidence="2">Membrane</location>
    </subcellularLocation>
</comment>
<evidence type="ECO:0000256" key="1">
    <source>
        <dbReference type="ARBA" id="ARBA00000085"/>
    </source>
</evidence>
<evidence type="ECO:0000256" key="4">
    <source>
        <dbReference type="ARBA" id="ARBA00022553"/>
    </source>
</evidence>
<dbReference type="PANTHER" id="PTHR45436:SF5">
    <property type="entry name" value="SENSOR HISTIDINE KINASE TRCS"/>
    <property type="match status" value="1"/>
</dbReference>
<dbReference type="InterPro" id="IPR005467">
    <property type="entry name" value="His_kinase_dom"/>
</dbReference>
<dbReference type="FunFam" id="3.30.565.10:FF:000006">
    <property type="entry name" value="Sensor histidine kinase WalK"/>
    <property type="match status" value="1"/>
</dbReference>
<organism evidence="13 14">
    <name type="scientific">Roseimicrobium gellanilyticum</name>
    <dbReference type="NCBI Taxonomy" id="748857"/>
    <lineage>
        <taxon>Bacteria</taxon>
        <taxon>Pseudomonadati</taxon>
        <taxon>Verrucomicrobiota</taxon>
        <taxon>Verrucomicrobiia</taxon>
        <taxon>Verrucomicrobiales</taxon>
        <taxon>Verrucomicrobiaceae</taxon>
        <taxon>Roseimicrobium</taxon>
    </lineage>
</organism>
<dbReference type="PRINTS" id="PR00344">
    <property type="entry name" value="BCTRLSENSOR"/>
</dbReference>
<keyword evidence="8" id="KW-1133">Transmembrane helix</keyword>
<dbReference type="CDD" id="cd06225">
    <property type="entry name" value="HAMP"/>
    <property type="match status" value="1"/>
</dbReference>
<dbReference type="SMART" id="SM00388">
    <property type="entry name" value="HisKA"/>
    <property type="match status" value="1"/>
</dbReference>
<dbReference type="GO" id="GO:0000155">
    <property type="term" value="F:phosphorelay sensor kinase activity"/>
    <property type="evidence" value="ECO:0007669"/>
    <property type="project" value="InterPro"/>
</dbReference>
<dbReference type="OrthoDB" id="9796330at2"/>
<keyword evidence="5" id="KW-0808">Transferase</keyword>
<dbReference type="PROSITE" id="PS50109">
    <property type="entry name" value="HIS_KIN"/>
    <property type="match status" value="1"/>
</dbReference>
<feature type="domain" description="Histidine kinase" evidence="11">
    <location>
        <begin position="265"/>
        <end position="481"/>
    </location>
</feature>
<comment type="catalytic activity">
    <reaction evidence="1">
        <text>ATP + protein L-histidine = ADP + protein N-phospho-L-histidine.</text>
        <dbReference type="EC" id="2.7.13.3"/>
    </reaction>
</comment>
<dbReference type="Pfam" id="PF02518">
    <property type="entry name" value="HATPase_c"/>
    <property type="match status" value="1"/>
</dbReference>
<dbReference type="SUPFAM" id="SSF158472">
    <property type="entry name" value="HAMP domain-like"/>
    <property type="match status" value="1"/>
</dbReference>
<dbReference type="Gene3D" id="3.30.565.10">
    <property type="entry name" value="Histidine kinase-like ATPase, C-terminal domain"/>
    <property type="match status" value="1"/>
</dbReference>
<sequence length="491" mass="54643">MRFPLRSIRWRLQIWHGLILLLVVLGFCMPAYQLAHDNQLQRIDKDLTMRERTLIRSLMDILRPAAPGENANDKRLLSFSEFVEKLRTGPITLPPNVAALFHGTEPGHAYFSIRDKEGRVLLQSDNVPGDLEFLPVTREEMVERSVTVGSRRELHRSSAIGFRVVVGRDITPDLEEMRRLGLSVLTAVGGVSLLALVGGSWLVGRAIRPIKDISHTATRIAEGNLEERINIADTASELGKLSEVLNGTFERLHEAFERQKQFTADASHELRTPITILITESQRILKRERTPEEYREVIHTCLDTSQRMSALVEALLVLARQDSSETSTYRELCNLADITGDIVRRQMPLAKELGVELSCTLDPACCEGISTELSILISNLVNNALHHHHAGGGHVWVTTGERDGHACVTVRDDGPGIPAEDLPHLFERFYRVDKARSRELGRSGLGLAIAKAIADNHQAKITATSEHGKGATFELKMRAAKTGSRDGNKEL</sequence>
<keyword evidence="9" id="KW-0902">Two-component regulatory system</keyword>
<keyword evidence="7 13" id="KW-0418">Kinase</keyword>
<gene>
    <name evidence="13" type="ORF">DES53_101969</name>
</gene>
<dbReference type="SMART" id="SM00304">
    <property type="entry name" value="HAMP"/>
    <property type="match status" value="1"/>
</dbReference>
<evidence type="ECO:0000256" key="3">
    <source>
        <dbReference type="ARBA" id="ARBA00012438"/>
    </source>
</evidence>
<dbReference type="RefSeq" id="WP_113957042.1">
    <property type="nucleotide sequence ID" value="NZ_QNRR01000001.1"/>
</dbReference>
<dbReference type="EMBL" id="QNRR01000001">
    <property type="protein sequence ID" value="RBP48169.1"/>
    <property type="molecule type" value="Genomic_DNA"/>
</dbReference>
<evidence type="ECO:0000256" key="6">
    <source>
        <dbReference type="ARBA" id="ARBA00022692"/>
    </source>
</evidence>
<evidence type="ECO:0000256" key="10">
    <source>
        <dbReference type="ARBA" id="ARBA00023136"/>
    </source>
</evidence>
<evidence type="ECO:0000256" key="7">
    <source>
        <dbReference type="ARBA" id="ARBA00022777"/>
    </source>
</evidence>
<dbReference type="PROSITE" id="PS50885">
    <property type="entry name" value="HAMP"/>
    <property type="match status" value="1"/>
</dbReference>
<keyword evidence="4" id="KW-0597">Phosphoprotein</keyword>
<dbReference type="Proteomes" id="UP000253426">
    <property type="component" value="Unassembled WGS sequence"/>
</dbReference>
<dbReference type="SMART" id="SM00387">
    <property type="entry name" value="HATPase_c"/>
    <property type="match status" value="1"/>
</dbReference>
<reference evidence="13 14" key="1">
    <citation type="submission" date="2018-06" db="EMBL/GenBank/DDBJ databases">
        <title>Genomic Encyclopedia of Type Strains, Phase IV (KMG-IV): sequencing the most valuable type-strain genomes for metagenomic binning, comparative biology and taxonomic classification.</title>
        <authorList>
            <person name="Goeker M."/>
        </authorList>
    </citation>
    <scope>NUCLEOTIDE SEQUENCE [LARGE SCALE GENOMIC DNA]</scope>
    <source>
        <strain evidence="13 14">DSM 25532</strain>
    </source>
</reference>
<evidence type="ECO:0000259" key="11">
    <source>
        <dbReference type="PROSITE" id="PS50109"/>
    </source>
</evidence>
<dbReference type="Gene3D" id="6.10.340.10">
    <property type="match status" value="1"/>
</dbReference>
<dbReference type="EC" id="2.7.13.3" evidence="3"/>
<keyword evidence="14" id="KW-1185">Reference proteome</keyword>
<dbReference type="SUPFAM" id="SSF47384">
    <property type="entry name" value="Homodimeric domain of signal transducing histidine kinase"/>
    <property type="match status" value="1"/>
</dbReference>
<evidence type="ECO:0000256" key="5">
    <source>
        <dbReference type="ARBA" id="ARBA00022679"/>
    </source>
</evidence>
<dbReference type="FunFam" id="1.10.287.130:FF:000001">
    <property type="entry name" value="Two-component sensor histidine kinase"/>
    <property type="match status" value="1"/>
</dbReference>
<dbReference type="CDD" id="cd00082">
    <property type="entry name" value="HisKA"/>
    <property type="match status" value="1"/>
</dbReference>
<dbReference type="InterPro" id="IPR036097">
    <property type="entry name" value="HisK_dim/P_sf"/>
</dbReference>
<dbReference type="InterPro" id="IPR003660">
    <property type="entry name" value="HAMP_dom"/>
</dbReference>
<evidence type="ECO:0000313" key="14">
    <source>
        <dbReference type="Proteomes" id="UP000253426"/>
    </source>
</evidence>
<evidence type="ECO:0000256" key="9">
    <source>
        <dbReference type="ARBA" id="ARBA00023012"/>
    </source>
</evidence>